<dbReference type="Proteomes" id="UP001163152">
    <property type="component" value="Chromosome"/>
</dbReference>
<dbReference type="PANTHER" id="PTHR14939:SF5">
    <property type="entry name" value="F-BOX ONLY PROTEIN 22"/>
    <property type="match status" value="1"/>
</dbReference>
<keyword evidence="4" id="KW-1133">Transmembrane helix</keyword>
<name>A0A9E8ZJ80_9CYAN</name>
<dbReference type="SMART" id="SM01204">
    <property type="entry name" value="FIST_C"/>
    <property type="match status" value="1"/>
</dbReference>
<dbReference type="InterPro" id="IPR016741">
    <property type="entry name" value="UCP018953"/>
</dbReference>
<dbReference type="Pfam" id="PF10442">
    <property type="entry name" value="FIST_C"/>
    <property type="match status" value="1"/>
</dbReference>
<keyword evidence="2" id="KW-1003">Cell membrane</keyword>
<dbReference type="RefSeq" id="WP_268612402.1">
    <property type="nucleotide sequence ID" value="NZ_CP113797.1"/>
</dbReference>
<dbReference type="KEGG" id="tsin:OXH18_09595"/>
<accession>A0A9E8ZJ80</accession>
<dbReference type="EMBL" id="CP113797">
    <property type="protein sequence ID" value="WAL62220.1"/>
    <property type="molecule type" value="Genomic_DNA"/>
</dbReference>
<dbReference type="InterPro" id="IPR019494">
    <property type="entry name" value="FIST_C"/>
</dbReference>
<proteinExistence type="predicted"/>
<gene>
    <name evidence="8" type="ORF">OXH18_09595</name>
</gene>
<dbReference type="InterPro" id="IPR013702">
    <property type="entry name" value="FIST_domain_N"/>
</dbReference>
<keyword evidence="5" id="KW-0472">Membrane</keyword>
<sequence length="417" mass="44991">MMNAMKWASALSTRPSLEAAVEEVATQAQQLLQAPPDLGLVFISSAFASEFSRLMPLLQQRLSVPALIGCSGGGVIGVNSAGHVREVEDTAALGLTLAYLPDVTVQTFHLSTDRLPDLDGPPDAWIDRIGVLPQDNPQFILLGDPTASGLNEVLQGLDYAYPGSTKIGGLASVDSASRYGCLFCDYQQRRDGVVGVALSGNIVLETIVAQGCRPIGHTYRVVEGERNILTQLEEQSNEDGSSCGLPQTPLEVLQNLFQTLSEDDRLLAQRALFVGVAQSAFKQHLEQGDFLIRNLLGVDPKTGAIAIGDRVRPGQRIQFHLRDAKASEADLTTLLQRYQSQSLSTSPVGALMFSCLGRGEGLYNEPDFDSQLFNQFISVPLSGFFCNGEIGPVEGTTFLHGYTSVFGICRPRTQNET</sequence>
<feature type="domain" description="FIST" evidence="6">
    <location>
        <begin position="35"/>
        <end position="236"/>
    </location>
</feature>
<evidence type="ECO:0000256" key="5">
    <source>
        <dbReference type="ARBA" id="ARBA00023136"/>
    </source>
</evidence>
<comment type="subcellular location">
    <subcellularLocation>
        <location evidence="1">Cell membrane</location>
        <topology evidence="1">Multi-pass membrane protein</topology>
    </subcellularLocation>
</comment>
<evidence type="ECO:0000259" key="7">
    <source>
        <dbReference type="SMART" id="SM01204"/>
    </source>
</evidence>
<evidence type="ECO:0000313" key="9">
    <source>
        <dbReference type="Proteomes" id="UP001163152"/>
    </source>
</evidence>
<dbReference type="PANTHER" id="PTHR14939">
    <property type="entry name" value="F-BOX ONLY PROTEIN 22"/>
    <property type="match status" value="1"/>
</dbReference>
<evidence type="ECO:0000256" key="2">
    <source>
        <dbReference type="ARBA" id="ARBA00022475"/>
    </source>
</evidence>
<dbReference type="PIRSF" id="PIRSF018953">
    <property type="entry name" value="UCP018953"/>
    <property type="match status" value="1"/>
</dbReference>
<dbReference type="Pfam" id="PF08495">
    <property type="entry name" value="FIST"/>
    <property type="match status" value="1"/>
</dbReference>
<protein>
    <submittedName>
        <fullName evidence="8">FIST C-terminal domain-containing protein</fullName>
    </submittedName>
</protein>
<evidence type="ECO:0000256" key="1">
    <source>
        <dbReference type="ARBA" id="ARBA00004651"/>
    </source>
</evidence>
<keyword evidence="3" id="KW-0812">Transmembrane</keyword>
<evidence type="ECO:0000256" key="3">
    <source>
        <dbReference type="ARBA" id="ARBA00022692"/>
    </source>
</evidence>
<dbReference type="GO" id="GO:0005886">
    <property type="term" value="C:plasma membrane"/>
    <property type="evidence" value="ECO:0007669"/>
    <property type="project" value="UniProtKB-SubCell"/>
</dbReference>
<reference evidence="8" key="1">
    <citation type="submission" date="2022-12" db="EMBL/GenBank/DDBJ databases">
        <title>Polyphasic identification of a Novel Hot-Spring Cyanobacterium Ocullathermofonsia sinensis gen nov. sp. nov. and Genomic Insights on its Adaptations to the Thermal Habitat.</title>
        <authorList>
            <person name="Daroch M."/>
            <person name="Tang J."/>
            <person name="Jiang Y."/>
        </authorList>
    </citation>
    <scope>NUCLEOTIDE SEQUENCE</scope>
    <source>
        <strain evidence="8">PKUAC-SCTA174</strain>
    </source>
</reference>
<dbReference type="SMART" id="SM00897">
    <property type="entry name" value="FIST"/>
    <property type="match status" value="1"/>
</dbReference>
<evidence type="ECO:0000259" key="6">
    <source>
        <dbReference type="SMART" id="SM00897"/>
    </source>
</evidence>
<feature type="domain" description="FIST C-domain" evidence="7">
    <location>
        <begin position="249"/>
        <end position="393"/>
    </location>
</feature>
<keyword evidence="9" id="KW-1185">Reference proteome</keyword>
<dbReference type="AlphaFoldDB" id="A0A9E8ZJ80"/>
<organism evidence="8 9">
    <name type="scientific">Thermocoleostomius sinensis A174</name>
    <dbReference type="NCBI Taxonomy" id="2016057"/>
    <lineage>
        <taxon>Bacteria</taxon>
        <taxon>Bacillati</taxon>
        <taxon>Cyanobacteriota</taxon>
        <taxon>Cyanophyceae</taxon>
        <taxon>Oculatellales</taxon>
        <taxon>Oculatellaceae</taxon>
        <taxon>Thermocoleostomius</taxon>
    </lineage>
</organism>
<evidence type="ECO:0000256" key="4">
    <source>
        <dbReference type="ARBA" id="ARBA00022989"/>
    </source>
</evidence>
<evidence type="ECO:0000313" key="8">
    <source>
        <dbReference type="EMBL" id="WAL62220.1"/>
    </source>
</evidence>